<proteinExistence type="predicted"/>
<evidence type="ECO:0000313" key="1">
    <source>
        <dbReference type="EMBL" id="CAG5009049.1"/>
    </source>
</evidence>
<organism evidence="1 2">
    <name type="scientific">Dyadobacter helix</name>
    <dbReference type="NCBI Taxonomy" id="2822344"/>
    <lineage>
        <taxon>Bacteria</taxon>
        <taxon>Pseudomonadati</taxon>
        <taxon>Bacteroidota</taxon>
        <taxon>Cytophagia</taxon>
        <taxon>Cytophagales</taxon>
        <taxon>Spirosomataceae</taxon>
        <taxon>Dyadobacter</taxon>
    </lineage>
</organism>
<dbReference type="InterPro" id="IPR051783">
    <property type="entry name" value="NAD(P)-dependent_oxidoreduct"/>
</dbReference>
<protein>
    <submittedName>
        <fullName evidence="1">Protein YeeZ</fullName>
    </submittedName>
</protein>
<dbReference type="InterPro" id="IPR036291">
    <property type="entry name" value="NAD(P)-bd_dom_sf"/>
</dbReference>
<dbReference type="Gene3D" id="3.40.50.720">
    <property type="entry name" value="NAD(P)-binding Rossmann-like Domain"/>
    <property type="match status" value="1"/>
</dbReference>
<comment type="caution">
    <text evidence="1">The sequence shown here is derived from an EMBL/GenBank/DDBJ whole genome shotgun (WGS) entry which is preliminary data.</text>
</comment>
<sequence length="288" mass="32324">MPNEVPKIEKKRVSILGCGWLGFPLAQRLSESPIAFSVQGSTTTPAKIEQLRAIGVGGFLLTLHPEIDGDSEQIRQFFETDMLVISIPPRLSKSEAGNYAQQIRSVAEQIKASPVREVIFISSTGVYPDLNRIVTEDDVKLPEESASPEMVSAENIIQTLRPQRTVSIVRLSGLLGYNRIPGKYVQGQKDMTTGSIPVNYIHRDDAAGVILEMIKTGIHNETFNIVAPIHTSRRQVYEKSCEQFGWELPTFKTIDPGPDFKIISGEKFSRFYRYNLKYPDPLDFFYAL</sequence>
<dbReference type="GO" id="GO:0004029">
    <property type="term" value="F:aldehyde dehydrogenase (NAD+) activity"/>
    <property type="evidence" value="ECO:0007669"/>
    <property type="project" value="TreeGrafter"/>
</dbReference>
<reference evidence="1" key="1">
    <citation type="submission" date="2021-04" db="EMBL/GenBank/DDBJ databases">
        <authorList>
            <person name="Rodrigo-Torres L."/>
            <person name="Arahal R. D."/>
            <person name="Lucena T."/>
        </authorList>
    </citation>
    <scope>NUCLEOTIDE SEQUENCE</scope>
    <source>
        <strain evidence="1">CECT 9275</strain>
    </source>
</reference>
<dbReference type="AlphaFoldDB" id="A0A916JJ27"/>
<dbReference type="SUPFAM" id="SSF51735">
    <property type="entry name" value="NAD(P)-binding Rossmann-fold domains"/>
    <property type="match status" value="1"/>
</dbReference>
<dbReference type="PANTHER" id="PTHR48079:SF6">
    <property type="entry name" value="NAD(P)-BINDING DOMAIN-CONTAINING PROTEIN-RELATED"/>
    <property type="match status" value="1"/>
</dbReference>
<dbReference type="RefSeq" id="WP_215240787.1">
    <property type="nucleotide sequence ID" value="NZ_CAJRAF010000002.1"/>
</dbReference>
<accession>A0A916JJ27</accession>
<dbReference type="EMBL" id="CAJRAF010000002">
    <property type="protein sequence ID" value="CAG5009049.1"/>
    <property type="molecule type" value="Genomic_DNA"/>
</dbReference>
<dbReference type="Proteomes" id="UP000680038">
    <property type="component" value="Unassembled WGS sequence"/>
</dbReference>
<evidence type="ECO:0000313" key="2">
    <source>
        <dbReference type="Proteomes" id="UP000680038"/>
    </source>
</evidence>
<dbReference type="GO" id="GO:0005737">
    <property type="term" value="C:cytoplasm"/>
    <property type="evidence" value="ECO:0007669"/>
    <property type="project" value="TreeGrafter"/>
</dbReference>
<gene>
    <name evidence="1" type="primary">yeeZ</name>
    <name evidence="1" type="ORF">DYBT9275_04412</name>
</gene>
<keyword evidence="2" id="KW-1185">Reference proteome</keyword>
<name>A0A916JJ27_9BACT</name>
<dbReference type="PANTHER" id="PTHR48079">
    <property type="entry name" value="PROTEIN YEEZ"/>
    <property type="match status" value="1"/>
</dbReference>